<keyword evidence="2" id="KW-0805">Transcription regulation</keyword>
<name>A0A5D3BNU6_CUCMM</name>
<dbReference type="EMBL" id="SSTE01009109">
    <property type="protein sequence ID" value="KAA0053644.1"/>
    <property type="molecule type" value="Genomic_DNA"/>
</dbReference>
<evidence type="ECO:0000313" key="9">
    <source>
        <dbReference type="Proteomes" id="UP000321393"/>
    </source>
</evidence>
<organism evidence="8 10">
    <name type="scientific">Cucumis melo var. makuwa</name>
    <name type="common">Oriental melon</name>
    <dbReference type="NCBI Taxonomy" id="1194695"/>
    <lineage>
        <taxon>Eukaryota</taxon>
        <taxon>Viridiplantae</taxon>
        <taxon>Streptophyta</taxon>
        <taxon>Embryophyta</taxon>
        <taxon>Tracheophyta</taxon>
        <taxon>Spermatophyta</taxon>
        <taxon>Magnoliopsida</taxon>
        <taxon>eudicotyledons</taxon>
        <taxon>Gunneridae</taxon>
        <taxon>Pentapetalae</taxon>
        <taxon>rosids</taxon>
        <taxon>fabids</taxon>
        <taxon>Cucurbitales</taxon>
        <taxon>Cucurbitaceae</taxon>
        <taxon>Benincaseae</taxon>
        <taxon>Cucumis</taxon>
    </lineage>
</organism>
<dbReference type="InterPro" id="IPR036093">
    <property type="entry name" value="NAC_dom_sf"/>
</dbReference>
<dbReference type="InterPro" id="IPR003441">
    <property type="entry name" value="NAC-dom"/>
</dbReference>
<sequence length="287" mass="33372">MDSSSGYLPLPFSHCVGVKFRPTDQQLLHYLRCKIYDQPYFQGAVFDFDLYGGIEPWEIWQSFKGIDGEDLYFFTKLKRSTTNSGNLSTHINRKIGSANGTWSGENSATPIYANEDDHEQIIGYRKRFRYENDQLQEHHGEWIMHEYSLHQDHLKCQGVDPNYVLCRIRKNERAKRKLKVQRELKQPNKKRIMAPDQLQPINHGVITRETIYNSNIMHDMTTHQDTSVVDHVTNMTTNQNNTNASTSLGALCLTCMPTNDEWKDIINLDELDDIDFSSYVPNNFNET</sequence>
<evidence type="ECO:0000256" key="5">
    <source>
        <dbReference type="ARBA" id="ARBA00023242"/>
    </source>
</evidence>
<evidence type="ECO:0000256" key="4">
    <source>
        <dbReference type="ARBA" id="ARBA00023163"/>
    </source>
</evidence>
<dbReference type="AlphaFoldDB" id="A0A5D3BNU6"/>
<dbReference type="PROSITE" id="PS51005">
    <property type="entry name" value="NAC"/>
    <property type="match status" value="1"/>
</dbReference>
<keyword evidence="5" id="KW-0539">Nucleus</keyword>
<keyword evidence="4" id="KW-0804">Transcription</keyword>
<dbReference type="Pfam" id="PF02365">
    <property type="entry name" value="NAM"/>
    <property type="match status" value="1"/>
</dbReference>
<accession>A0A5D3BNU6</accession>
<dbReference type="GO" id="GO:0006355">
    <property type="term" value="P:regulation of DNA-templated transcription"/>
    <property type="evidence" value="ECO:0007669"/>
    <property type="project" value="InterPro"/>
</dbReference>
<evidence type="ECO:0000313" key="10">
    <source>
        <dbReference type="Proteomes" id="UP000321947"/>
    </source>
</evidence>
<dbReference type="GO" id="GO:0003677">
    <property type="term" value="F:DNA binding"/>
    <property type="evidence" value="ECO:0007669"/>
    <property type="project" value="UniProtKB-KW"/>
</dbReference>
<evidence type="ECO:0000256" key="2">
    <source>
        <dbReference type="ARBA" id="ARBA00023015"/>
    </source>
</evidence>
<dbReference type="STRING" id="1194695.A0A5D3BNU6"/>
<dbReference type="EMBL" id="SSTD01016420">
    <property type="protein sequence ID" value="TYK00815.1"/>
    <property type="molecule type" value="Genomic_DNA"/>
</dbReference>
<dbReference type="Proteomes" id="UP000321947">
    <property type="component" value="Unassembled WGS sequence"/>
</dbReference>
<evidence type="ECO:0000313" key="8">
    <source>
        <dbReference type="EMBL" id="TYK00815.1"/>
    </source>
</evidence>
<dbReference type="OrthoDB" id="774757at2759"/>
<dbReference type="Gene3D" id="2.170.150.80">
    <property type="entry name" value="NAC domain"/>
    <property type="match status" value="1"/>
</dbReference>
<dbReference type="GO" id="GO:0005634">
    <property type="term" value="C:nucleus"/>
    <property type="evidence" value="ECO:0007669"/>
    <property type="project" value="UniProtKB-SubCell"/>
</dbReference>
<feature type="domain" description="NAC" evidence="6">
    <location>
        <begin position="14"/>
        <end position="171"/>
    </location>
</feature>
<reference evidence="9 10" key="1">
    <citation type="submission" date="2019-08" db="EMBL/GenBank/DDBJ databases">
        <title>Draft genome sequences of two oriental melons (Cucumis melo L. var makuwa).</title>
        <authorList>
            <person name="Kwon S.-Y."/>
        </authorList>
    </citation>
    <scope>NUCLEOTIDE SEQUENCE [LARGE SCALE GENOMIC DNA]</scope>
    <source>
        <strain evidence="10">cv. Chang Bougi</strain>
        <strain evidence="9">cv. SW 3</strain>
        <tissue evidence="8">Leaf</tissue>
    </source>
</reference>
<gene>
    <name evidence="8" type="ORF">E5676_scaffold1545G00160</name>
    <name evidence="7" type="ORF">E6C27_scaffold135G00150</name>
</gene>
<evidence type="ECO:0000313" key="7">
    <source>
        <dbReference type="EMBL" id="KAA0053644.1"/>
    </source>
</evidence>
<comment type="caution">
    <text evidence="8">The sequence shown here is derived from an EMBL/GenBank/DDBJ whole genome shotgun (WGS) entry which is preliminary data.</text>
</comment>
<evidence type="ECO:0000259" key="6">
    <source>
        <dbReference type="PROSITE" id="PS51005"/>
    </source>
</evidence>
<evidence type="ECO:0000256" key="3">
    <source>
        <dbReference type="ARBA" id="ARBA00023125"/>
    </source>
</evidence>
<dbReference type="PANTHER" id="PTHR31989">
    <property type="entry name" value="NAC DOMAIN-CONTAINING PROTEIN 82-RELATED"/>
    <property type="match status" value="1"/>
</dbReference>
<protein>
    <submittedName>
        <fullName evidence="8">Protein SOMBRERO-like</fullName>
    </submittedName>
</protein>
<dbReference type="SUPFAM" id="SSF101941">
    <property type="entry name" value="NAC domain"/>
    <property type="match status" value="1"/>
</dbReference>
<evidence type="ECO:0000256" key="1">
    <source>
        <dbReference type="ARBA" id="ARBA00004123"/>
    </source>
</evidence>
<comment type="subcellular location">
    <subcellularLocation>
        <location evidence="1">Nucleus</location>
    </subcellularLocation>
</comment>
<dbReference type="Proteomes" id="UP000321393">
    <property type="component" value="Unassembled WGS sequence"/>
</dbReference>
<proteinExistence type="predicted"/>
<keyword evidence="3" id="KW-0238">DNA-binding</keyword>